<evidence type="ECO:0000313" key="2">
    <source>
        <dbReference type="EMBL" id="HJC85146.1"/>
    </source>
</evidence>
<dbReference type="Proteomes" id="UP000823858">
    <property type="component" value="Unassembled WGS sequence"/>
</dbReference>
<gene>
    <name evidence="2" type="ORF">H9751_06330</name>
</gene>
<reference evidence="2" key="2">
    <citation type="submission" date="2021-04" db="EMBL/GenBank/DDBJ databases">
        <authorList>
            <person name="Gilroy R."/>
        </authorList>
    </citation>
    <scope>NUCLEOTIDE SEQUENCE</scope>
    <source>
        <strain evidence="2">ChiHjej13B12-4958</strain>
    </source>
</reference>
<accession>A0A9D2QET4</accession>
<keyword evidence="1" id="KW-0472">Membrane</keyword>
<dbReference type="EMBL" id="DWVP01000014">
    <property type="protein sequence ID" value="HJC85146.1"/>
    <property type="molecule type" value="Genomic_DNA"/>
</dbReference>
<dbReference type="InterPro" id="IPR025443">
    <property type="entry name" value="DUF4307"/>
</dbReference>
<keyword evidence="1" id="KW-1133">Transmembrane helix</keyword>
<dbReference type="Pfam" id="PF14155">
    <property type="entry name" value="DUF4307"/>
    <property type="match status" value="1"/>
</dbReference>
<evidence type="ECO:0000256" key="1">
    <source>
        <dbReference type="SAM" id="Phobius"/>
    </source>
</evidence>
<keyword evidence="1" id="KW-0812">Transmembrane</keyword>
<protein>
    <submittedName>
        <fullName evidence="2">DUF4307 domain-containing protein</fullName>
    </submittedName>
</protein>
<feature type="transmembrane region" description="Helical" evidence="1">
    <location>
        <begin position="21"/>
        <end position="39"/>
    </location>
</feature>
<organism evidence="2 3">
    <name type="scientific">Candidatus Corynebacterium faecigallinarum</name>
    <dbReference type="NCBI Taxonomy" id="2838528"/>
    <lineage>
        <taxon>Bacteria</taxon>
        <taxon>Bacillati</taxon>
        <taxon>Actinomycetota</taxon>
        <taxon>Actinomycetes</taxon>
        <taxon>Mycobacteriales</taxon>
        <taxon>Corynebacteriaceae</taxon>
        <taxon>Corynebacterium</taxon>
    </lineage>
</organism>
<dbReference type="AlphaFoldDB" id="A0A9D2QET4"/>
<evidence type="ECO:0000313" key="3">
    <source>
        <dbReference type="Proteomes" id="UP000823858"/>
    </source>
</evidence>
<sequence length="147" mass="15289">MEGMSKATYGSARSDGVSGKIIVIGIVIFTVAVGIYVFSQWNNSTSSDTSGTIAGYEAVEGEDALRLTVDITRDDSDKPALCIITALDESTAEVGRREAVVAAGGSDTTRLVVDVPTHTNAVAGDVYGCSTVFPSYLDDSVDTPSVK</sequence>
<comment type="caution">
    <text evidence="2">The sequence shown here is derived from an EMBL/GenBank/DDBJ whole genome shotgun (WGS) entry which is preliminary data.</text>
</comment>
<proteinExistence type="predicted"/>
<name>A0A9D2QET4_9CORY</name>
<reference evidence="2" key="1">
    <citation type="journal article" date="2021" name="PeerJ">
        <title>Extensive microbial diversity within the chicken gut microbiome revealed by metagenomics and culture.</title>
        <authorList>
            <person name="Gilroy R."/>
            <person name="Ravi A."/>
            <person name="Getino M."/>
            <person name="Pursley I."/>
            <person name="Horton D.L."/>
            <person name="Alikhan N.F."/>
            <person name="Baker D."/>
            <person name="Gharbi K."/>
            <person name="Hall N."/>
            <person name="Watson M."/>
            <person name="Adriaenssens E.M."/>
            <person name="Foster-Nyarko E."/>
            <person name="Jarju S."/>
            <person name="Secka A."/>
            <person name="Antonio M."/>
            <person name="Oren A."/>
            <person name="Chaudhuri R.R."/>
            <person name="La Ragione R."/>
            <person name="Hildebrand F."/>
            <person name="Pallen M.J."/>
        </authorList>
    </citation>
    <scope>NUCLEOTIDE SEQUENCE</scope>
    <source>
        <strain evidence="2">ChiHjej13B12-4958</strain>
    </source>
</reference>